<evidence type="ECO:0000313" key="2">
    <source>
        <dbReference type="EMBL" id="RIA94167.1"/>
    </source>
</evidence>
<evidence type="ECO:0000313" key="3">
    <source>
        <dbReference type="Proteomes" id="UP000265703"/>
    </source>
</evidence>
<protein>
    <submittedName>
        <fullName evidence="2">Uncharacterized protein</fullName>
    </submittedName>
</protein>
<reference evidence="2 3" key="1">
    <citation type="submission" date="2018-06" db="EMBL/GenBank/DDBJ databases">
        <title>Comparative genomics reveals the genomic features of Rhizophagus irregularis, R. cerebriforme, R. diaphanum and Gigaspora rosea, and their symbiotic lifestyle signature.</title>
        <authorList>
            <person name="Morin E."/>
            <person name="San Clemente H."/>
            <person name="Chen E.C.H."/>
            <person name="De La Providencia I."/>
            <person name="Hainaut M."/>
            <person name="Kuo A."/>
            <person name="Kohler A."/>
            <person name="Murat C."/>
            <person name="Tang N."/>
            <person name="Roy S."/>
            <person name="Loubradou J."/>
            <person name="Henrissat B."/>
            <person name="Grigoriev I.V."/>
            <person name="Corradi N."/>
            <person name="Roux C."/>
            <person name="Martin F.M."/>
        </authorList>
    </citation>
    <scope>NUCLEOTIDE SEQUENCE [LARGE SCALE GENOMIC DNA]</scope>
    <source>
        <strain evidence="2 3">DAOM 227022</strain>
    </source>
</reference>
<proteinExistence type="predicted"/>
<evidence type="ECO:0000256" key="1">
    <source>
        <dbReference type="SAM" id="SignalP"/>
    </source>
</evidence>
<feature type="signal peptide" evidence="1">
    <location>
        <begin position="1"/>
        <end position="19"/>
    </location>
</feature>
<feature type="chain" id="PRO_5017281047" evidence="1">
    <location>
        <begin position="20"/>
        <end position="123"/>
    </location>
</feature>
<comment type="caution">
    <text evidence="2">The sequence shown here is derived from an EMBL/GenBank/DDBJ whole genome shotgun (WGS) entry which is preliminary data.</text>
</comment>
<dbReference type="Proteomes" id="UP000265703">
    <property type="component" value="Unassembled WGS sequence"/>
</dbReference>
<organism evidence="2 3">
    <name type="scientific">Glomus cerebriforme</name>
    <dbReference type="NCBI Taxonomy" id="658196"/>
    <lineage>
        <taxon>Eukaryota</taxon>
        <taxon>Fungi</taxon>
        <taxon>Fungi incertae sedis</taxon>
        <taxon>Mucoromycota</taxon>
        <taxon>Glomeromycotina</taxon>
        <taxon>Glomeromycetes</taxon>
        <taxon>Glomerales</taxon>
        <taxon>Glomeraceae</taxon>
        <taxon>Glomus</taxon>
    </lineage>
</organism>
<sequence>MKSFLIITLLLVIVVKVIALPNHLPLYDNNENQIKRGSQQFELISHHEFQVNKNDNSKRDNLFDIISHHENRNKRTNKRDNPKIEDNRYNVVKKRENRFEKLYNSKRGEQFKDSRFRTVILKE</sequence>
<gene>
    <name evidence="2" type="ORF">C1645_865972</name>
</gene>
<accession>A0A397TCY3</accession>
<keyword evidence="3" id="KW-1185">Reference proteome</keyword>
<dbReference type="EMBL" id="QKYT01000088">
    <property type="protein sequence ID" value="RIA94167.1"/>
    <property type="molecule type" value="Genomic_DNA"/>
</dbReference>
<keyword evidence="1" id="KW-0732">Signal</keyword>
<dbReference type="AlphaFoldDB" id="A0A397TCY3"/>
<name>A0A397TCY3_9GLOM</name>